<accession>A0ABS1E4G3</accession>
<evidence type="ECO:0000256" key="2">
    <source>
        <dbReference type="RuleBase" id="RU004508"/>
    </source>
</evidence>
<comment type="similarity">
    <text evidence="2">Belongs to the DegT/DnrJ/EryC1 family.</text>
</comment>
<keyword evidence="1 2" id="KW-0663">Pyridoxal phosphate</keyword>
<dbReference type="Gene3D" id="3.40.640.10">
    <property type="entry name" value="Type I PLP-dependent aspartate aminotransferase-like (Major domain)"/>
    <property type="match status" value="1"/>
</dbReference>
<dbReference type="InterPro" id="IPR015422">
    <property type="entry name" value="PyrdxlP-dep_Trfase_small"/>
</dbReference>
<evidence type="ECO:0000313" key="5">
    <source>
        <dbReference type="Proteomes" id="UP000738126"/>
    </source>
</evidence>
<evidence type="ECO:0000313" key="4">
    <source>
        <dbReference type="EMBL" id="MBK1726383.1"/>
    </source>
</evidence>
<dbReference type="PANTHER" id="PTHR30244:SF42">
    <property type="entry name" value="UDP-2-ACETAMIDO-2-DEOXY-3-OXO-D-GLUCURONATE AMINOTRANSFERASE"/>
    <property type="match status" value="1"/>
</dbReference>
<comment type="caution">
    <text evidence="4">The sequence shown here is derived from an EMBL/GenBank/DDBJ whole genome shotgun (WGS) entry which is preliminary data.</text>
</comment>
<protein>
    <recommendedName>
        <fullName evidence="6">DegT/DnrJ/EryC1/StrS aminotransferase</fullName>
    </recommendedName>
</protein>
<reference evidence="4 5" key="1">
    <citation type="journal article" date="2020" name="Microorganisms">
        <title>Osmotic Adaptation and Compatible Solute Biosynthesis of Phototrophic Bacteria as Revealed from Genome Analyses.</title>
        <authorList>
            <person name="Imhoff J.F."/>
            <person name="Rahn T."/>
            <person name="Kunzel S."/>
            <person name="Keller A."/>
            <person name="Neulinger S.C."/>
        </authorList>
    </citation>
    <scope>NUCLEOTIDE SEQUENCE [LARGE SCALE GENOMIC DNA]</scope>
    <source>
        <strain evidence="4 5">DSM 15116</strain>
    </source>
</reference>
<dbReference type="SUPFAM" id="SSF53383">
    <property type="entry name" value="PLP-dependent transferases"/>
    <property type="match status" value="1"/>
</dbReference>
<dbReference type="CDD" id="cd00616">
    <property type="entry name" value="AHBA_syn"/>
    <property type="match status" value="1"/>
</dbReference>
<dbReference type="Gene3D" id="3.90.1150.10">
    <property type="entry name" value="Aspartate Aminotransferase, domain 1"/>
    <property type="match status" value="1"/>
</dbReference>
<evidence type="ECO:0000256" key="3">
    <source>
        <dbReference type="SAM" id="MobiDB-lite"/>
    </source>
</evidence>
<dbReference type="EMBL" id="NRSH01000039">
    <property type="protein sequence ID" value="MBK1726383.1"/>
    <property type="molecule type" value="Genomic_DNA"/>
</dbReference>
<dbReference type="PANTHER" id="PTHR30244">
    <property type="entry name" value="TRANSAMINASE"/>
    <property type="match status" value="1"/>
</dbReference>
<evidence type="ECO:0000256" key="1">
    <source>
        <dbReference type="ARBA" id="ARBA00022898"/>
    </source>
</evidence>
<sequence>MERERRGAPGPGSSTALLRAASSSRDSRAPVATAALFLTHQSRRLDTLADRHFILDPQVLVDLWLHPNNSPIQELIDHAQRGEARAWLVASSLPLLEQEAIRRTEAMPADQAQAAVRRWLAELLETVQVLTAHGFEQPELVRQANNLGQAQIAAAARSLSGADACVVSQDERFDALGELPVRTPEDALAWLQQGSDNAQRSIAFIDLAAQQHRLRPQLEQGMEQVLRHGRYVLGPEVGELEEQLADFVGTTHCVTVADGTAALYMALMALEVGPGDEVIVPAFTFIATAEVVSLLGARPVLVDIDPWTYNIDPEQIEAAITPRTQAIMPVSLYGQCADMDAINAIAERHGLPVIEDGAQSLGATYKGRNSCALTTIGCTSFMPSKPLGAYGDGGACFTNDPQLAERIRQIRVHGASGKYYHVRLGFNGRLDTLQAAVLKTKLAAFPDEIVQRQDVARRYDEALRAAGYAPPYVAPENTSTYAQYTIEIADREAVQEALRSQGVPTAVHYPLTLHQQPVYATLSHQTGDYPVAEAASDKVLSLPMHADLNILAQTKVVKDLIKNCTA</sequence>
<dbReference type="Proteomes" id="UP000738126">
    <property type="component" value="Unassembled WGS sequence"/>
</dbReference>
<dbReference type="InterPro" id="IPR015421">
    <property type="entry name" value="PyrdxlP-dep_Trfase_major"/>
</dbReference>
<dbReference type="Pfam" id="PF01041">
    <property type="entry name" value="DegT_DnrJ_EryC1"/>
    <property type="match status" value="1"/>
</dbReference>
<feature type="region of interest" description="Disordered" evidence="3">
    <location>
        <begin position="1"/>
        <end position="24"/>
    </location>
</feature>
<dbReference type="InterPro" id="IPR000653">
    <property type="entry name" value="DegT/StrS_aminotransferase"/>
</dbReference>
<keyword evidence="5" id="KW-1185">Reference proteome</keyword>
<evidence type="ECO:0008006" key="6">
    <source>
        <dbReference type="Google" id="ProtNLM"/>
    </source>
</evidence>
<gene>
    <name evidence="4" type="ORF">CKO13_04970</name>
</gene>
<organism evidence="4 5">
    <name type="scientific">Halorhodospira neutriphila</name>
    <dbReference type="NCBI Taxonomy" id="168379"/>
    <lineage>
        <taxon>Bacteria</taxon>
        <taxon>Pseudomonadati</taxon>
        <taxon>Pseudomonadota</taxon>
        <taxon>Gammaproteobacteria</taxon>
        <taxon>Chromatiales</taxon>
        <taxon>Ectothiorhodospiraceae</taxon>
        <taxon>Halorhodospira</taxon>
    </lineage>
</organism>
<dbReference type="InterPro" id="IPR015424">
    <property type="entry name" value="PyrdxlP-dep_Trfase"/>
</dbReference>
<proteinExistence type="inferred from homology"/>
<feature type="compositionally biased region" description="Low complexity" evidence="3">
    <location>
        <begin position="13"/>
        <end position="24"/>
    </location>
</feature>
<name>A0ABS1E4G3_9GAMM</name>